<dbReference type="Pfam" id="PF00149">
    <property type="entry name" value="Metallophos"/>
    <property type="match status" value="1"/>
</dbReference>
<dbReference type="EMBL" id="CP049806">
    <property type="protein sequence ID" value="QIT19790.1"/>
    <property type="molecule type" value="Genomic_DNA"/>
</dbReference>
<evidence type="ECO:0000313" key="2">
    <source>
        <dbReference type="EMBL" id="QIT19790.1"/>
    </source>
</evidence>
<dbReference type="GO" id="GO:0005737">
    <property type="term" value="C:cytoplasm"/>
    <property type="evidence" value="ECO:0007669"/>
    <property type="project" value="TreeGrafter"/>
</dbReference>
<reference evidence="2 3" key="1">
    <citation type="submission" date="2020-03" db="EMBL/GenBank/DDBJ databases">
        <authorList>
            <person name="Zhang L."/>
            <person name="Han X."/>
            <person name="Chen Y."/>
            <person name="Yu Y."/>
        </authorList>
    </citation>
    <scope>NUCLEOTIDE SEQUENCE [LARGE SCALE GENOMIC DNA]</scope>
    <source>
        <strain evidence="2 3">A1254</strain>
    </source>
</reference>
<sequence length="238" mass="27387">MISSTLNLFPPDNLIEFFDASDYTRLFVVGDLHGCYEEFMNKLEQIKFDFNRDMVISVGDLVDRGRESFKCLELVKQPWFKAIRGNHEQMCLEAAIAPEMQAFHQRHGGQWLYDLSTNVYKDALKLCLGLPIVLEITFKGRNYGFVHADINQNDWNIFKQKLLKSNYYSNTQSTLQNALWGRGRIRSAQNNKKMEVISGINQIYLGHTVVDGPTRVQNCLYIDTGCIFGGKLTLEEIK</sequence>
<feature type="domain" description="Serine/threonine specific protein phosphatases" evidence="1">
    <location>
        <begin position="83"/>
        <end position="88"/>
    </location>
</feature>
<dbReference type="InterPro" id="IPR050126">
    <property type="entry name" value="Ap4A_hydrolase"/>
</dbReference>
<dbReference type="PANTHER" id="PTHR42850">
    <property type="entry name" value="METALLOPHOSPHOESTERASE"/>
    <property type="match status" value="1"/>
</dbReference>
<dbReference type="Proteomes" id="UP000501692">
    <property type="component" value="Chromosome"/>
</dbReference>
<dbReference type="GO" id="GO:0008803">
    <property type="term" value="F:bis(5'-nucleosyl)-tetraphosphatase (symmetrical) activity"/>
    <property type="evidence" value="ECO:0007669"/>
    <property type="project" value="TreeGrafter"/>
</dbReference>
<dbReference type="InterPro" id="IPR004843">
    <property type="entry name" value="Calcineurin-like_PHP"/>
</dbReference>
<organism evidence="2 3">
    <name type="scientific">Acinetobacter pittii</name>
    <name type="common">Acinetobacter genomosp. 3</name>
    <dbReference type="NCBI Taxonomy" id="48296"/>
    <lineage>
        <taxon>Bacteria</taxon>
        <taxon>Pseudomonadati</taxon>
        <taxon>Pseudomonadota</taxon>
        <taxon>Gammaproteobacteria</taxon>
        <taxon>Moraxellales</taxon>
        <taxon>Moraxellaceae</taxon>
        <taxon>Acinetobacter</taxon>
        <taxon>Acinetobacter calcoaceticus/baumannii complex</taxon>
    </lineage>
</organism>
<dbReference type="PROSITE" id="PS00125">
    <property type="entry name" value="SER_THR_PHOSPHATASE"/>
    <property type="match status" value="1"/>
</dbReference>
<dbReference type="AlphaFoldDB" id="A0A6H0FZM7"/>
<dbReference type="InterPro" id="IPR029052">
    <property type="entry name" value="Metallo-depent_PP-like"/>
</dbReference>
<evidence type="ECO:0000259" key="1">
    <source>
        <dbReference type="PROSITE" id="PS00125"/>
    </source>
</evidence>
<evidence type="ECO:0000313" key="3">
    <source>
        <dbReference type="Proteomes" id="UP000501692"/>
    </source>
</evidence>
<dbReference type="Gene3D" id="3.60.21.10">
    <property type="match status" value="1"/>
</dbReference>
<dbReference type="GO" id="GO:0110154">
    <property type="term" value="P:RNA decapping"/>
    <property type="evidence" value="ECO:0007669"/>
    <property type="project" value="TreeGrafter"/>
</dbReference>
<dbReference type="InterPro" id="IPR006186">
    <property type="entry name" value="Ser/Thr-sp_prot-phosphatase"/>
</dbReference>
<dbReference type="SUPFAM" id="SSF56300">
    <property type="entry name" value="Metallo-dependent phosphatases"/>
    <property type="match status" value="1"/>
</dbReference>
<name>A0A6H0FZM7_ACIPI</name>
<accession>A0A6H0FZM7</accession>
<proteinExistence type="predicted"/>
<dbReference type="PANTHER" id="PTHR42850:SF10">
    <property type="entry name" value="SERINE_THREONINE-PROTEIN PHOSPHATASE 1"/>
    <property type="match status" value="1"/>
</dbReference>
<gene>
    <name evidence="2" type="ORF">G8E09_08995</name>
</gene>
<dbReference type="GO" id="GO:0016791">
    <property type="term" value="F:phosphatase activity"/>
    <property type="evidence" value="ECO:0007669"/>
    <property type="project" value="TreeGrafter"/>
</dbReference>
<protein>
    <submittedName>
        <fullName evidence="2">Serine/threonine-protein phosphatase 2</fullName>
    </submittedName>
</protein>